<proteinExistence type="predicted"/>
<feature type="transmembrane region" description="Helical" evidence="1">
    <location>
        <begin position="12"/>
        <end position="32"/>
    </location>
</feature>
<dbReference type="RefSeq" id="WP_073317771.1">
    <property type="nucleotide sequence ID" value="NZ_FQYP01000007.1"/>
</dbReference>
<protein>
    <submittedName>
        <fullName evidence="2">Uncharacterized protein</fullName>
    </submittedName>
</protein>
<reference evidence="3" key="1">
    <citation type="submission" date="2016-11" db="EMBL/GenBank/DDBJ databases">
        <authorList>
            <person name="Varghese N."/>
            <person name="Submissions S."/>
        </authorList>
    </citation>
    <scope>NUCLEOTIDE SEQUENCE [LARGE SCALE GENOMIC DNA]</scope>
    <source>
        <strain evidence="3">DSM 22623</strain>
    </source>
</reference>
<evidence type="ECO:0000313" key="2">
    <source>
        <dbReference type="EMBL" id="SHJ28001.1"/>
    </source>
</evidence>
<keyword evidence="3" id="KW-1185">Reference proteome</keyword>
<dbReference type="EMBL" id="FQYP01000007">
    <property type="protein sequence ID" value="SHJ28001.1"/>
    <property type="molecule type" value="Genomic_DNA"/>
</dbReference>
<dbReference type="Proteomes" id="UP000184432">
    <property type="component" value="Unassembled WGS sequence"/>
</dbReference>
<keyword evidence="1" id="KW-0472">Membrane</keyword>
<dbReference type="STRING" id="570521.SAMN04488508_10737"/>
<name>A0A1M6I0R2_9FLAO</name>
<accession>A0A1M6I0R2</accession>
<sequence length="153" mass="17448">MIESSAFRAATWKFSGVVFGTILIAFSILKYYNPESTTDWTKLTVISSIGIVLMILNFFYFDKIKKVKIDHSKIIYQEKGVEKVVPWNEVSSVYRVWSFSKPMYGARIHGKSFIFPTESVFSLMSVSIGSYTATYDHSQMGAVIKKVKATYHI</sequence>
<organism evidence="2 3">
    <name type="scientific">Aquimarina spongiae</name>
    <dbReference type="NCBI Taxonomy" id="570521"/>
    <lineage>
        <taxon>Bacteria</taxon>
        <taxon>Pseudomonadati</taxon>
        <taxon>Bacteroidota</taxon>
        <taxon>Flavobacteriia</taxon>
        <taxon>Flavobacteriales</taxon>
        <taxon>Flavobacteriaceae</taxon>
        <taxon>Aquimarina</taxon>
    </lineage>
</organism>
<evidence type="ECO:0000313" key="3">
    <source>
        <dbReference type="Proteomes" id="UP000184432"/>
    </source>
</evidence>
<keyword evidence="1" id="KW-0812">Transmembrane</keyword>
<feature type="transmembrane region" description="Helical" evidence="1">
    <location>
        <begin position="44"/>
        <end position="61"/>
    </location>
</feature>
<dbReference type="OrthoDB" id="1444584at2"/>
<dbReference type="AlphaFoldDB" id="A0A1M6I0R2"/>
<evidence type="ECO:0000256" key="1">
    <source>
        <dbReference type="SAM" id="Phobius"/>
    </source>
</evidence>
<keyword evidence="1" id="KW-1133">Transmembrane helix</keyword>
<gene>
    <name evidence="2" type="ORF">SAMN04488508_10737</name>
</gene>